<reference evidence="3" key="4">
    <citation type="submission" date="2016-11" db="EMBL/GenBank/DDBJ databases">
        <authorList>
            <person name="Varghese N."/>
            <person name="Submissions S."/>
        </authorList>
    </citation>
    <scope>NUCLEOTIDE SEQUENCE</scope>
    <source>
        <strain evidence="3">DSM 1682</strain>
    </source>
</reference>
<proteinExistence type="predicted"/>
<dbReference type="RefSeq" id="WP_066050152.1">
    <property type="nucleotide sequence ID" value="NZ_CP014223.1"/>
</dbReference>
<dbReference type="OrthoDB" id="2146857at2"/>
<dbReference type="GO" id="GO:0070819">
    <property type="term" value="F:menaquinone-dependent protoporphyrinogen oxidase activity"/>
    <property type="evidence" value="ECO:0007669"/>
    <property type="project" value="TreeGrafter"/>
</dbReference>
<evidence type="ECO:0000259" key="1">
    <source>
        <dbReference type="Pfam" id="PF12724"/>
    </source>
</evidence>
<dbReference type="Gene3D" id="3.40.50.360">
    <property type="match status" value="1"/>
</dbReference>
<dbReference type="InterPro" id="IPR052200">
    <property type="entry name" value="Protoporphyrinogen_IX_DH"/>
</dbReference>
<dbReference type="AlphaFoldDB" id="A0A0X1U8K4"/>
<evidence type="ECO:0000313" key="2">
    <source>
        <dbReference type="EMBL" id="AMJ41259.1"/>
    </source>
</evidence>
<dbReference type="GO" id="GO:0006783">
    <property type="term" value="P:heme biosynthetic process"/>
    <property type="evidence" value="ECO:0007669"/>
    <property type="project" value="TreeGrafter"/>
</dbReference>
<dbReference type="Pfam" id="PF12724">
    <property type="entry name" value="Flavodoxin_5"/>
    <property type="match status" value="1"/>
</dbReference>
<protein>
    <submittedName>
        <fullName evidence="2 3">Flavodoxin</fullName>
    </submittedName>
</protein>
<dbReference type="InterPro" id="IPR026816">
    <property type="entry name" value="Flavodoxin_dom"/>
</dbReference>
<dbReference type="PANTHER" id="PTHR38030:SF2">
    <property type="entry name" value="PROTOPORPHYRINOGEN IX DEHYDROGENASE [QUINONE]"/>
    <property type="match status" value="1"/>
</dbReference>
<dbReference type="EMBL" id="FQUA01000015">
    <property type="protein sequence ID" value="SHF06085.1"/>
    <property type="molecule type" value="Genomic_DNA"/>
</dbReference>
<evidence type="ECO:0000313" key="4">
    <source>
        <dbReference type="Proteomes" id="UP000068026"/>
    </source>
</evidence>
<reference evidence="2 4" key="1">
    <citation type="journal article" date="2016" name="Genome Announc.">
        <title>Complete Genome Sequence of the Amino Acid-Fermenting Clostridium propionicum X2 (DSM 1682).</title>
        <authorList>
            <person name="Poehlein A."/>
            <person name="Schlien K."/>
            <person name="Chowdhury N.P."/>
            <person name="Gottschalk G."/>
            <person name="Buckel W."/>
            <person name="Daniel R."/>
        </authorList>
    </citation>
    <scope>NUCLEOTIDE SEQUENCE [LARGE SCALE GENOMIC DNA]</scope>
    <source>
        <strain evidence="2 4">X2</strain>
    </source>
</reference>
<gene>
    <name evidence="2" type="ORF">CPRO_16690</name>
    <name evidence="3" type="ORF">SAMN02745151_02648</name>
</gene>
<sequence length="174" mass="19618">MPRKILVTYTSKYGSTRKYAEWIASALSADLFDAQRIEPKALSQYDVIIYGGGLYAGGIAGVKLVTQNSCENLIVFTVGLADPNTTDYSAILNKNFTPELLAKTKFFHLRGGIDYKKLGPIHKVMMAMMKGMIQRKPESEREPEDKEFLNTYNSKVNFEDRQTIDSVITYVNDL</sequence>
<dbReference type="GO" id="GO:0010181">
    <property type="term" value="F:FMN binding"/>
    <property type="evidence" value="ECO:0007669"/>
    <property type="project" value="TreeGrafter"/>
</dbReference>
<dbReference type="PANTHER" id="PTHR38030">
    <property type="entry name" value="PROTOPORPHYRINOGEN IX DEHYDROGENASE [MENAQUINONE]"/>
    <property type="match status" value="1"/>
</dbReference>
<keyword evidence="4" id="KW-1185">Reference proteome</keyword>
<dbReference type="KEGG" id="cpro:CPRO_16690"/>
<accession>A0A0X1U8K4</accession>
<dbReference type="SUPFAM" id="SSF52218">
    <property type="entry name" value="Flavoproteins"/>
    <property type="match status" value="1"/>
</dbReference>
<name>A0A0X1U8K4_ANAPI</name>
<reference evidence="4" key="2">
    <citation type="submission" date="2016-01" db="EMBL/GenBank/DDBJ databases">
        <authorList>
            <person name="Poehlein A."/>
            <person name="Schlien K."/>
            <person name="Gottschalk G."/>
            <person name="Buckel W."/>
            <person name="Daniel R."/>
        </authorList>
    </citation>
    <scope>NUCLEOTIDE SEQUENCE [LARGE SCALE GENOMIC DNA]</scope>
    <source>
        <strain evidence="4">X2</strain>
    </source>
</reference>
<dbReference type="Proteomes" id="UP000068026">
    <property type="component" value="Chromosome"/>
</dbReference>
<feature type="domain" description="Flavodoxin" evidence="1">
    <location>
        <begin position="6"/>
        <end position="138"/>
    </location>
</feature>
<organism evidence="3 5">
    <name type="scientific">Anaerotignum propionicum DSM 1682</name>
    <dbReference type="NCBI Taxonomy" id="991789"/>
    <lineage>
        <taxon>Bacteria</taxon>
        <taxon>Bacillati</taxon>
        <taxon>Bacillota</taxon>
        <taxon>Clostridia</taxon>
        <taxon>Lachnospirales</taxon>
        <taxon>Anaerotignaceae</taxon>
        <taxon>Anaerotignum</taxon>
    </lineage>
</organism>
<evidence type="ECO:0000313" key="3">
    <source>
        <dbReference type="EMBL" id="SHF06085.1"/>
    </source>
</evidence>
<dbReference type="InterPro" id="IPR029039">
    <property type="entry name" value="Flavoprotein-like_sf"/>
</dbReference>
<dbReference type="Proteomes" id="UP000184204">
    <property type="component" value="Unassembled WGS sequence"/>
</dbReference>
<reference evidence="5" key="3">
    <citation type="submission" date="2016-11" db="EMBL/GenBank/DDBJ databases">
        <authorList>
            <person name="Jaros S."/>
            <person name="Januszkiewicz K."/>
            <person name="Wedrychowicz H."/>
        </authorList>
    </citation>
    <scope>NUCLEOTIDE SEQUENCE [LARGE SCALE GENOMIC DNA]</scope>
    <source>
        <strain evidence="5">DSM 1682</strain>
    </source>
</reference>
<dbReference type="EMBL" id="CP014223">
    <property type="protein sequence ID" value="AMJ41259.1"/>
    <property type="molecule type" value="Genomic_DNA"/>
</dbReference>
<evidence type="ECO:0000313" key="5">
    <source>
        <dbReference type="Proteomes" id="UP000184204"/>
    </source>
</evidence>